<evidence type="ECO:0000259" key="1">
    <source>
        <dbReference type="PROSITE" id="PS50943"/>
    </source>
</evidence>
<accession>A0A137ZJ75</accession>
<dbReference type="PANTHER" id="PTHR35010:SF4">
    <property type="entry name" value="BLL5781 PROTEIN"/>
    <property type="match status" value="1"/>
</dbReference>
<dbReference type="PROSITE" id="PS50943">
    <property type="entry name" value="HTH_CROC1"/>
    <property type="match status" value="1"/>
</dbReference>
<keyword evidence="3" id="KW-1185">Reference proteome</keyword>
<dbReference type="Pfam" id="PF17765">
    <property type="entry name" value="MLTR_LBD"/>
    <property type="match status" value="1"/>
</dbReference>
<comment type="caution">
    <text evidence="2">The sequence shown here is derived from an EMBL/GenBank/DDBJ whole genome shotgun (WGS) entry which is preliminary data.</text>
</comment>
<dbReference type="InterPro" id="IPR001387">
    <property type="entry name" value="Cro/C1-type_HTH"/>
</dbReference>
<dbReference type="InterPro" id="IPR010982">
    <property type="entry name" value="Lambda_DNA-bd_dom_sf"/>
</dbReference>
<gene>
    <name evidence="2" type="ORF">AXK61_19670</name>
</gene>
<dbReference type="EMBL" id="LSRE01000013">
    <property type="protein sequence ID" value="KXO98246.1"/>
    <property type="molecule type" value="Genomic_DNA"/>
</dbReference>
<dbReference type="Gene3D" id="1.10.260.40">
    <property type="entry name" value="lambda repressor-like DNA-binding domains"/>
    <property type="match status" value="1"/>
</dbReference>
<name>A0A137ZJ75_9ACTN</name>
<organism evidence="2 3">
    <name type="scientific">Tsukamurella pseudospumae</name>
    <dbReference type="NCBI Taxonomy" id="239498"/>
    <lineage>
        <taxon>Bacteria</taxon>
        <taxon>Bacillati</taxon>
        <taxon>Actinomycetota</taxon>
        <taxon>Actinomycetes</taxon>
        <taxon>Mycobacteriales</taxon>
        <taxon>Tsukamurellaceae</taxon>
        <taxon>Tsukamurella</taxon>
    </lineage>
</organism>
<dbReference type="SMART" id="SM00530">
    <property type="entry name" value="HTH_XRE"/>
    <property type="match status" value="1"/>
</dbReference>
<dbReference type="InterPro" id="IPR041413">
    <property type="entry name" value="MLTR_LBD"/>
</dbReference>
<sequence>MTTIEVGPLLRTWRQRRRLSQLELASRAEVSGRHLSFVETGRSHPSAEMILRLAEHLDVPPRERDALLVAGGFAPRHDSPVDAAGVLASFRTLLDAHAPYPAVLLDRYWDLVDANDAVPPLLDGCAAHLLEPPINVVRLSLHPDGLAPRIVELGAWRAHLLHQLSARADRTADPRLAALLAECREYPAGAPAPEPSGPVVELVLRMPDGAPHLRLFSVVSAVLTPHDATVDELHLETFLPADEATRERLQARP</sequence>
<dbReference type="Gene3D" id="3.30.450.180">
    <property type="match status" value="1"/>
</dbReference>
<dbReference type="SUPFAM" id="SSF47413">
    <property type="entry name" value="lambda repressor-like DNA-binding domains"/>
    <property type="match status" value="1"/>
</dbReference>
<dbReference type="RefSeq" id="WP_068745421.1">
    <property type="nucleotide sequence ID" value="NZ_LSRE01000013.1"/>
</dbReference>
<dbReference type="Pfam" id="PF13560">
    <property type="entry name" value="HTH_31"/>
    <property type="match status" value="1"/>
</dbReference>
<dbReference type="Proteomes" id="UP000070409">
    <property type="component" value="Unassembled WGS sequence"/>
</dbReference>
<dbReference type="PANTHER" id="PTHR35010">
    <property type="entry name" value="BLL4672 PROTEIN-RELATED"/>
    <property type="match status" value="1"/>
</dbReference>
<evidence type="ECO:0000313" key="3">
    <source>
        <dbReference type="Proteomes" id="UP000070409"/>
    </source>
</evidence>
<proteinExistence type="predicted"/>
<dbReference type="CDD" id="cd00093">
    <property type="entry name" value="HTH_XRE"/>
    <property type="match status" value="1"/>
</dbReference>
<evidence type="ECO:0000313" key="2">
    <source>
        <dbReference type="EMBL" id="KXO98246.1"/>
    </source>
</evidence>
<feature type="domain" description="HTH cro/C1-type" evidence="1">
    <location>
        <begin position="10"/>
        <end position="64"/>
    </location>
</feature>
<protein>
    <submittedName>
        <fullName evidence="2">XRE family transcriptional regulator</fullName>
    </submittedName>
</protein>
<reference evidence="2 3" key="1">
    <citation type="submission" date="2016-02" db="EMBL/GenBank/DDBJ databases">
        <authorList>
            <person name="Teng J.L."/>
            <person name="Tang Y."/>
            <person name="Huang Y."/>
            <person name="Guo F."/>
            <person name="Wei W."/>
            <person name="Chen J.H."/>
            <person name="Wong S.Y."/>
            <person name="Lau S.K."/>
            <person name="Woo P.C."/>
        </authorList>
    </citation>
    <scope>NUCLEOTIDE SEQUENCE [LARGE SCALE GENOMIC DNA]</scope>
    <source>
        <strain evidence="2 3">JCM 13375</strain>
    </source>
</reference>